<sequence>MKTAKLPLCFCNTISKHTENPIAALVLAVDTIADVAGQQDEAARTLIDSTYGHFFALDVIEEIKEGKTCEEGIKFVANNWLVSDLFAEYFGTQDEDE</sequence>
<evidence type="ECO:0000313" key="1">
    <source>
        <dbReference type="EMBL" id="MFC7422075.1"/>
    </source>
</evidence>
<dbReference type="EMBL" id="JBHTBQ010000044">
    <property type="protein sequence ID" value="MFC7422075.1"/>
    <property type="molecule type" value="Genomic_DNA"/>
</dbReference>
<organism evidence="1 2">
    <name type="scientific">Iodobacter arcticus</name>
    <dbReference type="NCBI Taxonomy" id="590593"/>
    <lineage>
        <taxon>Bacteria</taxon>
        <taxon>Pseudomonadati</taxon>
        <taxon>Pseudomonadota</taxon>
        <taxon>Betaproteobacteria</taxon>
        <taxon>Neisseriales</taxon>
        <taxon>Chitinibacteraceae</taxon>
        <taxon>Iodobacter</taxon>
    </lineage>
</organism>
<reference evidence="2" key="1">
    <citation type="journal article" date="2019" name="Int. J. Syst. Evol. Microbiol.">
        <title>The Global Catalogue of Microorganisms (GCM) 10K type strain sequencing project: providing services to taxonomists for standard genome sequencing and annotation.</title>
        <authorList>
            <consortium name="The Broad Institute Genomics Platform"/>
            <consortium name="The Broad Institute Genome Sequencing Center for Infectious Disease"/>
            <person name="Wu L."/>
            <person name="Ma J."/>
        </authorList>
    </citation>
    <scope>NUCLEOTIDE SEQUENCE [LARGE SCALE GENOMIC DNA]</scope>
    <source>
        <strain evidence="2">CCUG 62945</strain>
    </source>
</reference>
<dbReference type="Proteomes" id="UP001596473">
    <property type="component" value="Unassembled WGS sequence"/>
</dbReference>
<name>A0ABW2R442_9NEIS</name>
<protein>
    <submittedName>
        <fullName evidence="1">Uncharacterized protein</fullName>
    </submittedName>
</protein>
<comment type="caution">
    <text evidence="1">The sequence shown here is derived from an EMBL/GenBank/DDBJ whole genome shotgun (WGS) entry which is preliminary data.</text>
</comment>
<keyword evidence="2" id="KW-1185">Reference proteome</keyword>
<dbReference type="RefSeq" id="WP_380189866.1">
    <property type="nucleotide sequence ID" value="NZ_JBHTBQ010000044.1"/>
</dbReference>
<gene>
    <name evidence="1" type="ORF">ACFQNF_19635</name>
</gene>
<accession>A0ABW2R442</accession>
<proteinExistence type="predicted"/>
<evidence type="ECO:0000313" key="2">
    <source>
        <dbReference type="Proteomes" id="UP001596473"/>
    </source>
</evidence>